<gene>
    <name evidence="2" type="ORF">JKP88DRAFT_257864</name>
</gene>
<feature type="region of interest" description="Disordered" evidence="1">
    <location>
        <begin position="109"/>
        <end position="134"/>
    </location>
</feature>
<accession>A0A835YXC4</accession>
<feature type="region of interest" description="Disordered" evidence="1">
    <location>
        <begin position="1"/>
        <end position="25"/>
    </location>
</feature>
<organism evidence="2 3">
    <name type="scientific">Tribonema minus</name>
    <dbReference type="NCBI Taxonomy" id="303371"/>
    <lineage>
        <taxon>Eukaryota</taxon>
        <taxon>Sar</taxon>
        <taxon>Stramenopiles</taxon>
        <taxon>Ochrophyta</taxon>
        <taxon>PX clade</taxon>
        <taxon>Xanthophyceae</taxon>
        <taxon>Tribonematales</taxon>
        <taxon>Tribonemataceae</taxon>
        <taxon>Tribonema</taxon>
    </lineage>
</organism>
<sequence>MTTQGRSLHADSNCQEAPDDDEDSAAHQTLARMRYFLANVSGTMDRLSGGPPPKGVKPYDMHQLGLLEKHITDNILPVRDRLLAQMAAVEAIPDEDMEMVQVLATDEGADEGADAGQDAGVKSEEEDEGDAEQQRNDISDLFAPMDFLQAADDDAMAASSAPAEKLEPTDQPTGMFLGKRDVDGEVVGAGGVRVRKRPRSSLMPVLTKEREVWYECALCKEHYAATISCNPWWALVPRIDIALPVNGIDHAQVLSACADDSDMEGDTDGGYSSEEEDDDDELGEGAQLQAAQAAKLLVLMGHARECPGKHADPRHAEVCRSTKFLMLHIRDCNGLAPPTGDV</sequence>
<comment type="caution">
    <text evidence="2">The sequence shown here is derived from an EMBL/GenBank/DDBJ whole genome shotgun (WGS) entry which is preliminary data.</text>
</comment>
<proteinExistence type="predicted"/>
<feature type="region of interest" description="Disordered" evidence="1">
    <location>
        <begin position="258"/>
        <end position="283"/>
    </location>
</feature>
<protein>
    <submittedName>
        <fullName evidence="2">Uncharacterized protein</fullName>
    </submittedName>
</protein>
<keyword evidence="3" id="KW-1185">Reference proteome</keyword>
<reference evidence="2" key="1">
    <citation type="submission" date="2021-02" db="EMBL/GenBank/DDBJ databases">
        <title>First Annotated Genome of the Yellow-green Alga Tribonema minus.</title>
        <authorList>
            <person name="Mahan K.M."/>
        </authorList>
    </citation>
    <scope>NUCLEOTIDE SEQUENCE</scope>
    <source>
        <strain evidence="2">UTEX B ZZ1240</strain>
    </source>
</reference>
<evidence type="ECO:0000256" key="1">
    <source>
        <dbReference type="SAM" id="MobiDB-lite"/>
    </source>
</evidence>
<dbReference type="EMBL" id="JAFCMP010000290">
    <property type="protein sequence ID" value="KAG5181792.1"/>
    <property type="molecule type" value="Genomic_DNA"/>
</dbReference>
<feature type="compositionally biased region" description="Polar residues" evidence="1">
    <location>
        <begin position="1"/>
        <end position="15"/>
    </location>
</feature>
<evidence type="ECO:0000313" key="2">
    <source>
        <dbReference type="EMBL" id="KAG5181792.1"/>
    </source>
</evidence>
<dbReference type="OrthoDB" id="200182at2759"/>
<feature type="compositionally biased region" description="Acidic residues" evidence="1">
    <location>
        <begin position="259"/>
        <end position="283"/>
    </location>
</feature>
<dbReference type="AlphaFoldDB" id="A0A835YXC4"/>
<name>A0A835YXC4_9STRA</name>
<dbReference type="Proteomes" id="UP000664859">
    <property type="component" value="Unassembled WGS sequence"/>
</dbReference>
<evidence type="ECO:0000313" key="3">
    <source>
        <dbReference type="Proteomes" id="UP000664859"/>
    </source>
</evidence>
<feature type="region of interest" description="Disordered" evidence="1">
    <location>
        <begin position="154"/>
        <end position="178"/>
    </location>
</feature>